<dbReference type="EMBL" id="JOKG01000003">
    <property type="protein sequence ID" value="KEQ13402.1"/>
    <property type="molecule type" value="Genomic_DNA"/>
</dbReference>
<name>A0A081N4M9_9GAMM</name>
<evidence type="ECO:0000259" key="6">
    <source>
        <dbReference type="Pfam" id="PF00892"/>
    </source>
</evidence>
<dbReference type="InterPro" id="IPR037185">
    <property type="entry name" value="EmrE-like"/>
</dbReference>
<feature type="transmembrane region" description="Helical" evidence="5">
    <location>
        <begin position="71"/>
        <end position="96"/>
    </location>
</feature>
<sequence length="305" mass="32605">MGNTTRHWMPEGLKYILVSSLAFALMSSCVKLVSTYDIPVLQIVAARAFISLLLSYAVIRRKGIPVLGNNKLLLTLRGVAGVIGLMCIFYALTILPLAEANIIQNLTPVFTAVLAISLLGEKVHRSTIACIALSLIGLVITVKPGLLVNSATDLPATGVIAALFGAVASAIAYTTVKKLSTTEDSSVIVFYFPLIALPVSLTLLGTDIVMPEIEALVLLILIGVLTQLAQICLTNAMRVEAANRVTAYSYIQIIFSMILGGLLFNEIPSVWTWLGGSLIVTGALINVFGNVRKQSQVSDMKTRTT</sequence>
<feature type="transmembrane region" description="Helical" evidence="5">
    <location>
        <begin position="188"/>
        <end position="209"/>
    </location>
</feature>
<dbReference type="Proteomes" id="UP000028006">
    <property type="component" value="Unassembled WGS sequence"/>
</dbReference>
<keyword evidence="4 5" id="KW-0472">Membrane</keyword>
<feature type="transmembrane region" description="Helical" evidence="5">
    <location>
        <begin position="154"/>
        <end position="176"/>
    </location>
</feature>
<dbReference type="Pfam" id="PF00892">
    <property type="entry name" value="EamA"/>
    <property type="match status" value="2"/>
</dbReference>
<dbReference type="SUPFAM" id="SSF103481">
    <property type="entry name" value="Multidrug resistance efflux transporter EmrE"/>
    <property type="match status" value="2"/>
</dbReference>
<accession>A0A081N4M9</accession>
<dbReference type="eggNOG" id="COG0697">
    <property type="taxonomic scope" value="Bacteria"/>
</dbReference>
<feature type="transmembrane region" description="Helical" evidence="5">
    <location>
        <begin position="245"/>
        <end position="264"/>
    </location>
</feature>
<dbReference type="PANTHER" id="PTHR22911">
    <property type="entry name" value="ACYL-MALONYL CONDENSING ENZYME-RELATED"/>
    <property type="match status" value="1"/>
</dbReference>
<dbReference type="RefSeq" id="WP_051789987.1">
    <property type="nucleotide sequence ID" value="NZ_JOKG01000003.1"/>
</dbReference>
<keyword evidence="8" id="KW-1185">Reference proteome</keyword>
<evidence type="ECO:0000256" key="2">
    <source>
        <dbReference type="ARBA" id="ARBA00022692"/>
    </source>
</evidence>
<feature type="transmembrane region" description="Helical" evidence="5">
    <location>
        <begin position="215"/>
        <end position="233"/>
    </location>
</feature>
<gene>
    <name evidence="7" type="ORF">GZ77_13515</name>
</gene>
<comment type="caution">
    <text evidence="7">The sequence shown here is derived from an EMBL/GenBank/DDBJ whole genome shotgun (WGS) entry which is preliminary data.</text>
</comment>
<reference evidence="7 8" key="1">
    <citation type="submission" date="2014-06" db="EMBL/GenBank/DDBJ databases">
        <title>Whole Genome Sequences of Three Symbiotic Endozoicomonas Bacteria.</title>
        <authorList>
            <person name="Neave M.J."/>
            <person name="Apprill A."/>
            <person name="Voolstra C.R."/>
        </authorList>
    </citation>
    <scope>NUCLEOTIDE SEQUENCE [LARGE SCALE GENOMIC DNA]</scope>
    <source>
        <strain evidence="7 8">LMG 24815</strain>
    </source>
</reference>
<proteinExistence type="predicted"/>
<evidence type="ECO:0000256" key="3">
    <source>
        <dbReference type="ARBA" id="ARBA00022989"/>
    </source>
</evidence>
<feature type="transmembrane region" description="Helical" evidence="5">
    <location>
        <begin position="270"/>
        <end position="291"/>
    </location>
</feature>
<evidence type="ECO:0000256" key="5">
    <source>
        <dbReference type="SAM" id="Phobius"/>
    </source>
</evidence>
<protein>
    <submittedName>
        <fullName evidence="7">Membrane protein</fullName>
    </submittedName>
</protein>
<feature type="transmembrane region" description="Helical" evidence="5">
    <location>
        <begin position="40"/>
        <end position="59"/>
    </location>
</feature>
<keyword evidence="2 5" id="KW-0812">Transmembrane</keyword>
<evidence type="ECO:0000313" key="8">
    <source>
        <dbReference type="Proteomes" id="UP000028006"/>
    </source>
</evidence>
<evidence type="ECO:0000256" key="4">
    <source>
        <dbReference type="ARBA" id="ARBA00023136"/>
    </source>
</evidence>
<dbReference type="GO" id="GO:0016020">
    <property type="term" value="C:membrane"/>
    <property type="evidence" value="ECO:0007669"/>
    <property type="project" value="UniProtKB-SubCell"/>
</dbReference>
<feature type="transmembrane region" description="Helical" evidence="5">
    <location>
        <begin position="12"/>
        <end position="34"/>
    </location>
</feature>
<feature type="domain" description="EamA" evidence="6">
    <location>
        <begin position="157"/>
        <end position="287"/>
    </location>
</feature>
<organism evidence="7 8">
    <name type="scientific">Endozoicomonas montiporae</name>
    <dbReference type="NCBI Taxonomy" id="1027273"/>
    <lineage>
        <taxon>Bacteria</taxon>
        <taxon>Pseudomonadati</taxon>
        <taxon>Pseudomonadota</taxon>
        <taxon>Gammaproteobacteria</taxon>
        <taxon>Oceanospirillales</taxon>
        <taxon>Endozoicomonadaceae</taxon>
        <taxon>Endozoicomonas</taxon>
    </lineage>
</organism>
<keyword evidence="3 5" id="KW-1133">Transmembrane helix</keyword>
<evidence type="ECO:0000256" key="1">
    <source>
        <dbReference type="ARBA" id="ARBA00004141"/>
    </source>
</evidence>
<dbReference type="InterPro" id="IPR000620">
    <property type="entry name" value="EamA_dom"/>
</dbReference>
<dbReference type="PROSITE" id="PS51257">
    <property type="entry name" value="PROKAR_LIPOPROTEIN"/>
    <property type="match status" value="1"/>
</dbReference>
<feature type="transmembrane region" description="Helical" evidence="5">
    <location>
        <begin position="102"/>
        <end position="120"/>
    </location>
</feature>
<feature type="transmembrane region" description="Helical" evidence="5">
    <location>
        <begin position="127"/>
        <end position="148"/>
    </location>
</feature>
<feature type="domain" description="EamA" evidence="6">
    <location>
        <begin position="12"/>
        <end position="142"/>
    </location>
</feature>
<dbReference type="AlphaFoldDB" id="A0A081N4M9"/>
<evidence type="ECO:0000313" key="7">
    <source>
        <dbReference type="EMBL" id="KEQ13402.1"/>
    </source>
</evidence>
<dbReference type="PANTHER" id="PTHR22911:SF6">
    <property type="entry name" value="SOLUTE CARRIER FAMILY 35 MEMBER G1"/>
    <property type="match status" value="1"/>
</dbReference>
<comment type="subcellular location">
    <subcellularLocation>
        <location evidence="1">Membrane</location>
        <topology evidence="1">Multi-pass membrane protein</topology>
    </subcellularLocation>
</comment>